<organism evidence="1 2">
    <name type="scientific">Bacillus infantis NRRL B-14911</name>
    <dbReference type="NCBI Taxonomy" id="1367477"/>
    <lineage>
        <taxon>Bacteria</taxon>
        <taxon>Bacillati</taxon>
        <taxon>Bacillota</taxon>
        <taxon>Bacilli</taxon>
        <taxon>Bacillales</taxon>
        <taxon>Bacillaceae</taxon>
        <taxon>Bacillus</taxon>
    </lineage>
</organism>
<sequence>MHSNQQGLSTFFTSSINMAKNRFVTSQPIQSPFFKKHGAKVLLLCLFLFASRNKNDMMKEKS</sequence>
<dbReference type="HOGENOM" id="CLU_208290_0_0_9"/>
<dbReference type="KEGG" id="bif:N288_24325"/>
<evidence type="ECO:0000313" key="2">
    <source>
        <dbReference type="Proteomes" id="UP000017805"/>
    </source>
</evidence>
<accession>U5LGW4</accession>
<gene>
    <name evidence="1" type="ORF">N288_24325</name>
</gene>
<name>U5LGW4_9BACI</name>
<reference evidence="1 2" key="1">
    <citation type="submission" date="2013-07" db="EMBL/GenBank/DDBJ databases">
        <title>Complete genome sequence of Bacillus infantis NRRL B-14911 that has potential to induce cardiac disease by antigenic mimicry.</title>
        <authorList>
            <person name="Massilamany C."/>
            <person name="Smith T.P.L."/>
            <person name="Loy J.D."/>
            <person name="Barletta R."/>
            <person name="Reddy J."/>
        </authorList>
    </citation>
    <scope>NUCLEOTIDE SEQUENCE [LARGE SCALE GENOMIC DNA]</scope>
    <source>
        <strain evidence="1 2">NRRL B-14911</strain>
    </source>
</reference>
<protein>
    <submittedName>
        <fullName evidence="1">Uncharacterized protein</fullName>
    </submittedName>
</protein>
<dbReference type="EMBL" id="CP006643">
    <property type="protein sequence ID" value="AGX06700.1"/>
    <property type="molecule type" value="Genomic_DNA"/>
</dbReference>
<dbReference type="Proteomes" id="UP000017805">
    <property type="component" value="Chromosome"/>
</dbReference>
<evidence type="ECO:0000313" key="1">
    <source>
        <dbReference type="EMBL" id="AGX06700.1"/>
    </source>
</evidence>
<keyword evidence="2" id="KW-1185">Reference proteome</keyword>
<proteinExistence type="predicted"/>
<dbReference type="PATRIC" id="fig|1367477.3.peg.4858"/>
<dbReference type="AlphaFoldDB" id="U5LGW4"/>
<dbReference type="STRING" id="1367477.N288_24325"/>